<gene>
    <name evidence="2" type="ORF">TKK_008191</name>
</gene>
<organism evidence="2 3">
    <name type="scientific">Trichogramma kaykai</name>
    <dbReference type="NCBI Taxonomy" id="54128"/>
    <lineage>
        <taxon>Eukaryota</taxon>
        <taxon>Metazoa</taxon>
        <taxon>Ecdysozoa</taxon>
        <taxon>Arthropoda</taxon>
        <taxon>Hexapoda</taxon>
        <taxon>Insecta</taxon>
        <taxon>Pterygota</taxon>
        <taxon>Neoptera</taxon>
        <taxon>Endopterygota</taxon>
        <taxon>Hymenoptera</taxon>
        <taxon>Apocrita</taxon>
        <taxon>Proctotrupomorpha</taxon>
        <taxon>Chalcidoidea</taxon>
        <taxon>Trichogrammatidae</taxon>
        <taxon>Trichogramma</taxon>
    </lineage>
</organism>
<sequence length="74" mass="7878">MGPALPPAVAAERRARSVPTETELPPRHESGARLPGLRASQARHGNPVWFAPYVTVDLVTKLSRAPVLAGLGRC</sequence>
<evidence type="ECO:0000313" key="2">
    <source>
        <dbReference type="EMBL" id="KAL3397957.1"/>
    </source>
</evidence>
<comment type="caution">
    <text evidence="2">The sequence shown here is derived from an EMBL/GenBank/DDBJ whole genome shotgun (WGS) entry which is preliminary data.</text>
</comment>
<evidence type="ECO:0000256" key="1">
    <source>
        <dbReference type="SAM" id="MobiDB-lite"/>
    </source>
</evidence>
<dbReference type="EMBL" id="JBJJXI010000060">
    <property type="protein sequence ID" value="KAL3397957.1"/>
    <property type="molecule type" value="Genomic_DNA"/>
</dbReference>
<reference evidence="2 3" key="1">
    <citation type="journal article" date="2024" name="bioRxiv">
        <title>A reference genome for Trichogramma kaykai: A tiny desert-dwelling parasitoid wasp with competing sex-ratio distorters.</title>
        <authorList>
            <person name="Culotta J."/>
            <person name="Lindsey A.R."/>
        </authorList>
    </citation>
    <scope>NUCLEOTIDE SEQUENCE [LARGE SCALE GENOMIC DNA]</scope>
    <source>
        <strain evidence="2 3">KSX58</strain>
    </source>
</reference>
<evidence type="ECO:0000313" key="3">
    <source>
        <dbReference type="Proteomes" id="UP001627154"/>
    </source>
</evidence>
<protein>
    <submittedName>
        <fullName evidence="2">Uncharacterized protein</fullName>
    </submittedName>
</protein>
<proteinExistence type="predicted"/>
<dbReference type="Proteomes" id="UP001627154">
    <property type="component" value="Unassembled WGS sequence"/>
</dbReference>
<name>A0ABD2WY30_9HYME</name>
<keyword evidence="3" id="KW-1185">Reference proteome</keyword>
<feature type="region of interest" description="Disordered" evidence="1">
    <location>
        <begin position="1"/>
        <end position="38"/>
    </location>
</feature>
<accession>A0ABD2WY30</accession>
<dbReference type="AlphaFoldDB" id="A0ABD2WY30"/>